<accession>A0A2N5M9G6</accession>
<organism evidence="2 3">
    <name type="scientific">Peribacillus deserti</name>
    <dbReference type="NCBI Taxonomy" id="673318"/>
    <lineage>
        <taxon>Bacteria</taxon>
        <taxon>Bacillati</taxon>
        <taxon>Bacillota</taxon>
        <taxon>Bacilli</taxon>
        <taxon>Bacillales</taxon>
        <taxon>Bacillaceae</taxon>
        <taxon>Peribacillus</taxon>
    </lineage>
</organism>
<dbReference type="Proteomes" id="UP000234748">
    <property type="component" value="Unassembled WGS sequence"/>
</dbReference>
<keyword evidence="1" id="KW-0472">Membrane</keyword>
<proteinExistence type="predicted"/>
<name>A0A2N5M9G6_9BACI</name>
<dbReference type="RefSeq" id="WP_101640625.1">
    <property type="nucleotide sequence ID" value="NZ_PGUY01000014.1"/>
</dbReference>
<keyword evidence="1" id="KW-1133">Transmembrane helix</keyword>
<dbReference type="EMBL" id="PGUY01000014">
    <property type="protein sequence ID" value="PLT30963.1"/>
    <property type="molecule type" value="Genomic_DNA"/>
</dbReference>
<comment type="caution">
    <text evidence="2">The sequence shown here is derived from an EMBL/GenBank/DDBJ whole genome shotgun (WGS) entry which is preliminary data.</text>
</comment>
<sequence length="163" mass="17766">MEALVDILFGNAFFIIIILGILSSLYKRLKMDGKAGRLKKAYKGTDPFGGPSLRNAPSGREGTTPLKELPAVEPSAFPVYHDEGLAQAINSEHSSGAIERKAATARVAVGDSKETYPRQETLPKLEFGQNQILQGIMMAEILGKPKGYTSRYRRAKSATVLKK</sequence>
<feature type="transmembrane region" description="Helical" evidence="1">
    <location>
        <begin position="6"/>
        <end position="26"/>
    </location>
</feature>
<keyword evidence="3" id="KW-1185">Reference proteome</keyword>
<reference evidence="2 3" key="1">
    <citation type="submission" date="2017-11" db="EMBL/GenBank/DDBJ databases">
        <title>Comparitive Functional Genomics of Dry Heat Resistant strains isolated from the Viking Spacecraft.</title>
        <authorList>
            <person name="Seuylemezian A."/>
            <person name="Cooper K."/>
            <person name="Vaishampayan P."/>
        </authorList>
    </citation>
    <scope>NUCLEOTIDE SEQUENCE [LARGE SCALE GENOMIC DNA]</scope>
    <source>
        <strain evidence="2 3">V1-29</strain>
    </source>
</reference>
<keyword evidence="1" id="KW-0812">Transmembrane</keyword>
<dbReference type="AlphaFoldDB" id="A0A2N5M9G6"/>
<evidence type="ECO:0000313" key="3">
    <source>
        <dbReference type="Proteomes" id="UP000234748"/>
    </source>
</evidence>
<protein>
    <submittedName>
        <fullName evidence="2">Uncharacterized protein</fullName>
    </submittedName>
</protein>
<evidence type="ECO:0000313" key="2">
    <source>
        <dbReference type="EMBL" id="PLT30963.1"/>
    </source>
</evidence>
<evidence type="ECO:0000256" key="1">
    <source>
        <dbReference type="SAM" id="Phobius"/>
    </source>
</evidence>
<gene>
    <name evidence="2" type="ORF">CUU66_05285</name>
</gene>